<accession>A0A336JK25</accession>
<sequence length="216" mass="23731">MPLLVDEAARQIAITRWGLPECIHVPIAAADETAIRAYIGEAQPIGGPPYRAFLVIIPHSTVIDPLLPISCHPNVGVLFARRQLWVNISYDGYRSAYRKAFSGENIDGRILSHAMNRRTAALKGFDFVRVTLASRANNSSSSFSEKWGVELHSSERAKAIRGVRPPYIQYADLSDLMLMLDMRIGGGIMDAVNEGQKLVEPRTNAVGCNNAVRSAD</sequence>
<protein>
    <submittedName>
        <fullName evidence="2">Uncharacterized protein</fullName>
    </submittedName>
</protein>
<organism evidence="2 3">
    <name type="scientific">Rhodopseudomonas pentothenatexigens</name>
    <dbReference type="NCBI Taxonomy" id="999699"/>
    <lineage>
        <taxon>Bacteria</taxon>
        <taxon>Pseudomonadati</taxon>
        <taxon>Pseudomonadota</taxon>
        <taxon>Alphaproteobacteria</taxon>
        <taxon>Hyphomicrobiales</taxon>
        <taxon>Nitrobacteraceae</taxon>
        <taxon>Rhodopseudomonas</taxon>
    </lineage>
</organism>
<proteinExistence type="predicted"/>
<keyword evidence="4" id="KW-1185">Reference proteome</keyword>
<evidence type="ECO:0000313" key="4">
    <source>
        <dbReference type="Proteomes" id="UP000256343"/>
    </source>
</evidence>
<evidence type="ECO:0000313" key="1">
    <source>
        <dbReference type="EMBL" id="RED38035.1"/>
    </source>
</evidence>
<dbReference type="OrthoDB" id="8480497at2"/>
<dbReference type="AlphaFoldDB" id="A0A336JK25"/>
<name>A0A336JK25_9BRAD</name>
<reference evidence="1 4" key="2">
    <citation type="submission" date="2018-07" db="EMBL/GenBank/DDBJ databases">
        <title>Genomic Encyclopedia of Archaeal and Bacterial Type Strains, Phase II (KMG-II): from individual species to whole genera.</title>
        <authorList>
            <person name="Goeker M."/>
        </authorList>
    </citation>
    <scope>NUCLEOTIDE SEQUENCE [LARGE SCALE GENOMIC DNA]</scope>
    <source>
        <strain evidence="1 4">JA575</strain>
    </source>
</reference>
<reference evidence="2 3" key="1">
    <citation type="submission" date="2017-08" db="EMBL/GenBank/DDBJ databases">
        <authorList>
            <person name="de Groot N.N."/>
        </authorList>
    </citation>
    <scope>NUCLEOTIDE SEQUENCE [LARGE SCALE GENOMIC DNA]</scope>
    <source>
        <strain evidence="2 3">JA575</strain>
    </source>
</reference>
<evidence type="ECO:0000313" key="2">
    <source>
        <dbReference type="EMBL" id="SSW90060.1"/>
    </source>
</evidence>
<gene>
    <name evidence="1" type="ORF">BJ125_105114</name>
    <name evidence="2" type="ORF">SAMN05892882_105114</name>
</gene>
<dbReference type="Proteomes" id="UP000252631">
    <property type="component" value="Unassembled WGS sequence"/>
</dbReference>
<dbReference type="EMBL" id="QRDT01000005">
    <property type="protein sequence ID" value="RED38035.1"/>
    <property type="molecule type" value="Genomic_DNA"/>
</dbReference>
<dbReference type="RefSeq" id="WP_114357173.1">
    <property type="nucleotide sequence ID" value="NZ_QRDT01000005.1"/>
</dbReference>
<dbReference type="Proteomes" id="UP000256343">
    <property type="component" value="Unassembled WGS sequence"/>
</dbReference>
<dbReference type="EMBL" id="UFQQ01000005">
    <property type="protein sequence ID" value="SSW90060.1"/>
    <property type="molecule type" value="Genomic_DNA"/>
</dbReference>
<evidence type="ECO:0000313" key="3">
    <source>
        <dbReference type="Proteomes" id="UP000252631"/>
    </source>
</evidence>